<dbReference type="GO" id="GO:0030896">
    <property type="term" value="C:checkpoint clamp complex"/>
    <property type="evidence" value="ECO:0007669"/>
    <property type="project" value="InterPro"/>
</dbReference>
<dbReference type="InterPro" id="IPR007268">
    <property type="entry name" value="Rad9/Ddc1"/>
</dbReference>
<dbReference type="SUPFAM" id="SSF55979">
    <property type="entry name" value="DNA clamp"/>
    <property type="match status" value="1"/>
</dbReference>
<evidence type="ECO:0000313" key="2">
    <source>
        <dbReference type="EMBL" id="KAJ1923283.1"/>
    </source>
</evidence>
<dbReference type="AlphaFoldDB" id="A0A9W8DXR4"/>
<keyword evidence="3" id="KW-1185">Reference proteome</keyword>
<dbReference type="OrthoDB" id="60092at2759"/>
<dbReference type="PANTHER" id="PTHR15237:SF0">
    <property type="entry name" value="CELL CYCLE CHECKPOINT CONTROL PROTEIN"/>
    <property type="match status" value="1"/>
</dbReference>
<evidence type="ECO:0000313" key="3">
    <source>
        <dbReference type="Proteomes" id="UP001150569"/>
    </source>
</evidence>
<feature type="region of interest" description="Disordered" evidence="1">
    <location>
        <begin position="676"/>
        <end position="796"/>
    </location>
</feature>
<feature type="compositionally biased region" description="Low complexity" evidence="1">
    <location>
        <begin position="690"/>
        <end position="706"/>
    </location>
</feature>
<feature type="compositionally biased region" description="Pro residues" evidence="1">
    <location>
        <begin position="354"/>
        <end position="369"/>
    </location>
</feature>
<dbReference type="EMBL" id="JANBPT010000343">
    <property type="protein sequence ID" value="KAJ1923283.1"/>
    <property type="molecule type" value="Genomic_DNA"/>
</dbReference>
<feature type="compositionally biased region" description="Polar residues" evidence="1">
    <location>
        <begin position="584"/>
        <end position="607"/>
    </location>
</feature>
<dbReference type="GO" id="GO:0031573">
    <property type="term" value="P:mitotic intra-S DNA damage checkpoint signaling"/>
    <property type="evidence" value="ECO:0007669"/>
    <property type="project" value="TreeGrafter"/>
</dbReference>
<feature type="region of interest" description="Disordered" evidence="1">
    <location>
        <begin position="314"/>
        <end position="514"/>
    </location>
</feature>
<comment type="caution">
    <text evidence="2">The sequence shown here is derived from an EMBL/GenBank/DDBJ whole genome shotgun (WGS) entry which is preliminary data.</text>
</comment>
<feature type="compositionally biased region" description="Low complexity" evidence="1">
    <location>
        <begin position="444"/>
        <end position="453"/>
    </location>
</feature>
<feature type="compositionally biased region" description="Low complexity" evidence="1">
    <location>
        <begin position="315"/>
        <end position="343"/>
    </location>
</feature>
<feature type="region of interest" description="Disordered" evidence="1">
    <location>
        <begin position="546"/>
        <end position="611"/>
    </location>
</feature>
<feature type="compositionally biased region" description="Polar residues" evidence="1">
    <location>
        <begin position="370"/>
        <end position="379"/>
    </location>
</feature>
<dbReference type="GO" id="GO:0000076">
    <property type="term" value="P:DNA replication checkpoint signaling"/>
    <property type="evidence" value="ECO:0007669"/>
    <property type="project" value="TreeGrafter"/>
</dbReference>
<dbReference type="GO" id="GO:0006281">
    <property type="term" value="P:DNA repair"/>
    <property type="evidence" value="ECO:0007669"/>
    <property type="project" value="TreeGrafter"/>
</dbReference>
<protein>
    <recommendedName>
        <fullName evidence="4">DNA repair protein rad9</fullName>
    </recommendedName>
</protein>
<reference evidence="2" key="1">
    <citation type="submission" date="2022-07" db="EMBL/GenBank/DDBJ databases">
        <title>Phylogenomic reconstructions and comparative analyses of Kickxellomycotina fungi.</title>
        <authorList>
            <person name="Reynolds N.K."/>
            <person name="Stajich J.E."/>
            <person name="Barry K."/>
            <person name="Grigoriev I.V."/>
            <person name="Crous P."/>
            <person name="Smith M.E."/>
        </authorList>
    </citation>
    <scope>NUCLEOTIDE SEQUENCE</scope>
    <source>
        <strain evidence="2">RSA 861</strain>
    </source>
</reference>
<feature type="compositionally biased region" description="Gly residues" evidence="1">
    <location>
        <begin position="707"/>
        <end position="718"/>
    </location>
</feature>
<dbReference type="InterPro" id="IPR046938">
    <property type="entry name" value="DNA_clamp_sf"/>
</dbReference>
<feature type="compositionally biased region" description="Polar residues" evidence="1">
    <location>
        <begin position="395"/>
        <end position="406"/>
    </location>
</feature>
<dbReference type="Proteomes" id="UP001150569">
    <property type="component" value="Unassembled WGS sequence"/>
</dbReference>
<sequence length="796" mass="83637">MQAVMPAPSLRPFGKIIQCLAKIGDNLSIEAKRNKLNLSTVNASCSAFTIFTLSRQFFDSYQVSEDALAHISRASQADAIRCRVLMKAITAIFKAKAGYDRSVELCQLRIEDGVTAADGDPGAGAGETDSEAGSAGSVCRFAVRMSCKHGIAKNYRIFYEPCEALYAIYAKDNCPSRWLVAPKLMSEWISHFNPKLEEITFVCTPESVVIRSYTQGGFLAIAEGASARDSIKQSLQTELQIDIEDFDIYDVRQYAELTFSFREFRAILAFAEQSNYQLSSYFDIGGKPVLFSVHATDHISADLVLATLSEAMTNTSASSSQPQRQQQRAATPTTRTPAPNAARARTHDTTRPMDTPPRATPETVPPPSQPLATPSSSLGHTAWTRMSQDDGRFFSPTSSQGPQSIQFGDDRPAIAPPAVTGTPASTLRPPAVSSPIGAIPPAPSFAAPSVSGARTSRPTHVPTSHTGGAMPPTPSIRRLPMDHGATTASHAISARTASGRRSPALRPGDAPVSSSVAATPLARYPARPAGPPADVYNLDVMTPDSVQQPGDTQLTSVTTRSSSAGYGGRPATIGYRTPAPHLAPSTSTTASYGASQSVTETPASSSPIFGRVNHYTPAARRDLAMVSTDHEMEETPQVHRAQLLFANDGQVPFLAPPAHGAAATRSGDGGVSVTYGPWSGLSGRPESEPHGAAYPPSSAGASEPGSFGLGGSGGGTGAGTISQGVVSDTGPTRTGIAAAVSSSRTTGQKRPREQQSESNGPSAVDEDRPDEEAASDVSEELGATPPPSGSRAYTLF</sequence>
<organism evidence="2 3">
    <name type="scientific">Tieghemiomyces parasiticus</name>
    <dbReference type="NCBI Taxonomy" id="78921"/>
    <lineage>
        <taxon>Eukaryota</taxon>
        <taxon>Fungi</taxon>
        <taxon>Fungi incertae sedis</taxon>
        <taxon>Zoopagomycota</taxon>
        <taxon>Kickxellomycotina</taxon>
        <taxon>Dimargaritomycetes</taxon>
        <taxon>Dimargaritales</taxon>
        <taxon>Dimargaritaceae</taxon>
        <taxon>Tieghemiomyces</taxon>
    </lineage>
</organism>
<dbReference type="Gene3D" id="3.70.10.10">
    <property type="match status" value="1"/>
</dbReference>
<evidence type="ECO:0000256" key="1">
    <source>
        <dbReference type="SAM" id="MobiDB-lite"/>
    </source>
</evidence>
<proteinExistence type="predicted"/>
<accession>A0A9W8DXR4</accession>
<evidence type="ECO:0008006" key="4">
    <source>
        <dbReference type="Google" id="ProtNLM"/>
    </source>
</evidence>
<feature type="compositionally biased region" description="Polar residues" evidence="1">
    <location>
        <begin position="454"/>
        <end position="466"/>
    </location>
</feature>
<dbReference type="PANTHER" id="PTHR15237">
    <property type="entry name" value="DNA REPAIR PROTEIN RAD9"/>
    <property type="match status" value="1"/>
</dbReference>
<feature type="compositionally biased region" description="Polar residues" evidence="1">
    <location>
        <begin position="546"/>
        <end position="564"/>
    </location>
</feature>
<dbReference type="GO" id="GO:0071479">
    <property type="term" value="P:cellular response to ionizing radiation"/>
    <property type="evidence" value="ECO:0007669"/>
    <property type="project" value="TreeGrafter"/>
</dbReference>
<feature type="compositionally biased region" description="Acidic residues" evidence="1">
    <location>
        <begin position="767"/>
        <end position="779"/>
    </location>
</feature>
<dbReference type="Pfam" id="PF04139">
    <property type="entry name" value="Rad9"/>
    <property type="match status" value="1"/>
</dbReference>
<name>A0A9W8DXR4_9FUNG</name>
<gene>
    <name evidence="2" type="ORF">IWQ60_005973</name>
</gene>